<dbReference type="AlphaFoldDB" id="A0A4Y4DNI5"/>
<evidence type="ECO:0000313" key="4">
    <source>
        <dbReference type="EMBL" id="GED06869.1"/>
    </source>
</evidence>
<sequence>MTTNDAQPVALISRNDDSRLGTPLLVFLHGYGSNEQDLMGLSQYLPDEFTYLSVRAPLQAGPGFSWFPLSQEIDYSIESVEDSIRSLWAFLEPLAKQHSSVTLLGFSQGMAMATSLARYQREAIAAVVGLSGFAIEAPESDLFKDEALIAAPLPMFWGRDLADPVITRDKIAYTLGWAPKHTELVHETYPQIAHSVCMEEIQDVAAFLNRVVLDKQQD</sequence>
<comment type="similarity">
    <text evidence="1">Belongs to the AB hydrolase superfamily. AB hydrolase 2 family.</text>
</comment>
<dbReference type="EMBL" id="BJNY01000013">
    <property type="protein sequence ID" value="GED06869.1"/>
    <property type="molecule type" value="Genomic_DNA"/>
</dbReference>
<accession>A0A4Y4DNI5</accession>
<dbReference type="GO" id="GO:0016787">
    <property type="term" value="F:hydrolase activity"/>
    <property type="evidence" value="ECO:0007669"/>
    <property type="project" value="UniProtKB-KW"/>
</dbReference>
<feature type="domain" description="Phospholipase/carboxylesterase/thioesterase" evidence="3">
    <location>
        <begin position="22"/>
        <end position="210"/>
    </location>
</feature>
<protein>
    <submittedName>
        <fullName evidence="4">Phospholipase/carboxylesterase</fullName>
    </submittedName>
</protein>
<dbReference type="InterPro" id="IPR050565">
    <property type="entry name" value="LYPA1-2/EST-like"/>
</dbReference>
<gene>
    <name evidence="4" type="ORF">AUR04nite_24010</name>
</gene>
<evidence type="ECO:0000259" key="3">
    <source>
        <dbReference type="Pfam" id="PF02230"/>
    </source>
</evidence>
<dbReference type="InterPro" id="IPR003140">
    <property type="entry name" value="PLipase/COase/thioEstase"/>
</dbReference>
<evidence type="ECO:0000256" key="2">
    <source>
        <dbReference type="ARBA" id="ARBA00022801"/>
    </source>
</evidence>
<evidence type="ECO:0000256" key="1">
    <source>
        <dbReference type="ARBA" id="ARBA00006499"/>
    </source>
</evidence>
<dbReference type="Pfam" id="PF02230">
    <property type="entry name" value="Abhydrolase_2"/>
    <property type="match status" value="1"/>
</dbReference>
<dbReference type="Proteomes" id="UP000316612">
    <property type="component" value="Unassembled WGS sequence"/>
</dbReference>
<evidence type="ECO:0000313" key="5">
    <source>
        <dbReference type="Proteomes" id="UP000316612"/>
    </source>
</evidence>
<organism evidence="4 5">
    <name type="scientific">Glutamicibacter uratoxydans</name>
    <name type="common">Arthrobacter uratoxydans</name>
    <dbReference type="NCBI Taxonomy" id="43667"/>
    <lineage>
        <taxon>Bacteria</taxon>
        <taxon>Bacillati</taxon>
        <taxon>Actinomycetota</taxon>
        <taxon>Actinomycetes</taxon>
        <taxon>Micrococcales</taxon>
        <taxon>Micrococcaceae</taxon>
        <taxon>Glutamicibacter</taxon>
    </lineage>
</organism>
<dbReference type="OrthoDB" id="9780848at2"/>
<dbReference type="RefSeq" id="WP_141365356.1">
    <property type="nucleotide sequence ID" value="NZ_BAAAJL010000006.1"/>
</dbReference>
<dbReference type="Gene3D" id="3.40.50.1820">
    <property type="entry name" value="alpha/beta hydrolase"/>
    <property type="match status" value="1"/>
</dbReference>
<reference evidence="4 5" key="1">
    <citation type="submission" date="2019-06" db="EMBL/GenBank/DDBJ databases">
        <title>Whole genome shotgun sequence of Glutamicibacter uratoxydans NBRC 15515.</title>
        <authorList>
            <person name="Hosoyama A."/>
            <person name="Uohara A."/>
            <person name="Ohji S."/>
            <person name="Ichikawa N."/>
        </authorList>
    </citation>
    <scope>NUCLEOTIDE SEQUENCE [LARGE SCALE GENOMIC DNA]</scope>
    <source>
        <strain evidence="4 5">NBRC 15515</strain>
    </source>
</reference>
<keyword evidence="5" id="KW-1185">Reference proteome</keyword>
<name>A0A4Y4DNI5_GLUUR</name>
<dbReference type="SUPFAM" id="SSF53474">
    <property type="entry name" value="alpha/beta-Hydrolases"/>
    <property type="match status" value="1"/>
</dbReference>
<comment type="caution">
    <text evidence="4">The sequence shown here is derived from an EMBL/GenBank/DDBJ whole genome shotgun (WGS) entry which is preliminary data.</text>
</comment>
<dbReference type="PANTHER" id="PTHR10655">
    <property type="entry name" value="LYSOPHOSPHOLIPASE-RELATED"/>
    <property type="match status" value="1"/>
</dbReference>
<dbReference type="InterPro" id="IPR029058">
    <property type="entry name" value="AB_hydrolase_fold"/>
</dbReference>
<proteinExistence type="inferred from homology"/>
<dbReference type="PANTHER" id="PTHR10655:SF17">
    <property type="entry name" value="LYSOPHOSPHOLIPASE-LIKE PROTEIN 1"/>
    <property type="match status" value="1"/>
</dbReference>
<keyword evidence="2" id="KW-0378">Hydrolase</keyword>